<evidence type="ECO:0000313" key="1">
    <source>
        <dbReference type="Proteomes" id="UP000887580"/>
    </source>
</evidence>
<proteinExistence type="predicted"/>
<dbReference type="WBParaSite" id="PS1159_v2.g15136.t1">
    <property type="protein sequence ID" value="PS1159_v2.g15136.t1"/>
    <property type="gene ID" value="PS1159_v2.g15136"/>
</dbReference>
<organism evidence="1 2">
    <name type="scientific">Panagrolaimus sp. PS1159</name>
    <dbReference type="NCBI Taxonomy" id="55785"/>
    <lineage>
        <taxon>Eukaryota</taxon>
        <taxon>Metazoa</taxon>
        <taxon>Ecdysozoa</taxon>
        <taxon>Nematoda</taxon>
        <taxon>Chromadorea</taxon>
        <taxon>Rhabditida</taxon>
        <taxon>Tylenchina</taxon>
        <taxon>Panagrolaimomorpha</taxon>
        <taxon>Panagrolaimoidea</taxon>
        <taxon>Panagrolaimidae</taxon>
        <taxon>Panagrolaimus</taxon>
    </lineage>
</organism>
<name>A0AC35F8Q7_9BILA</name>
<evidence type="ECO:0000313" key="2">
    <source>
        <dbReference type="WBParaSite" id="PS1159_v2.g15136.t1"/>
    </source>
</evidence>
<protein>
    <submittedName>
        <fullName evidence="2">Ribosomal protein S6 kinase</fullName>
    </submittedName>
</protein>
<sequence length="830" mass="92563">MDSEKVTMENFALIKVLGKGAYGKVFLVKKVGGHDNGRFYAMKVLKKERVAHKQKTLEHTLAERTVLERLKGQPFLVNMVYAFQSDAKLHIVMEFVGGGELFTHLCKKKQFDVPTSRGVLAELVAALELIHKNNVIYRDLKLENILLDSDGHIKLTDFGLSKELKEQRIANSYCGTIEYMAPEIVKRTPKGYNECVDWWSLGVIAFELVTGCSPFTVDGDQNTTHDIAQRILKKRVPFPKNMDSQAKSFIAGLLEKDASIRLGAKGVNEIKDHPFFQGINWEMVEQRKMPPAIKPVVQNKMDLNNFAPEFTNQVPLFSPVSSPPDYKGIFRGYSFVSPSVIFSNNNSVGQDSLEESVKLLSKNSSFFSKYELDISESGYLGRGSFSMCRKCKRLSDNKMFAVKIISQKCSHHALREIRILDHLGYHENIVKVVEALSDPLHYYIVLELLEGGELLQRLRKLEKFTESEAARIMYQLVSAVQHMHSKGVVHRDLKPENILFESEDAAAKLRLVDFGFARLLPNAAAEQLSTPCYTLQYAAPEVIEIEDELPQYNQSCDLWSLGVVLFTMLSGNVPFHAKTATDTATDIIARIRMAEFSFQDSVWDSVSDLGKDLITGLLTVDPNKRLTLQQLSAHKWLRAAFDSSQAHELQTPTILPSSADDIFNDTFNAFLTANRDGFQLMDVDTAPLLVKRRGLKRRSETHQSPPTTGSGINSAGTGSGNRKVSAAYDSTKLAPLIEGPEGDSRPGSSMSGGGGSSNNGVNGLNGRPTTLNIEKMDEQPNSLFFAYRDNNLPPYLKYSRDVEPIDDISKHRNNSQGSDASTSSQVSEPR</sequence>
<reference evidence="2" key="1">
    <citation type="submission" date="2022-11" db="UniProtKB">
        <authorList>
            <consortium name="WormBaseParasite"/>
        </authorList>
    </citation>
    <scope>IDENTIFICATION</scope>
</reference>
<accession>A0AC35F8Q7</accession>
<dbReference type="Proteomes" id="UP000887580">
    <property type="component" value="Unplaced"/>
</dbReference>